<dbReference type="AlphaFoldDB" id="F0T1N7"/>
<keyword evidence="3" id="KW-1185">Reference proteome</keyword>
<feature type="transmembrane region" description="Helical" evidence="1">
    <location>
        <begin position="81"/>
        <end position="102"/>
    </location>
</feature>
<reference evidence="2 3" key="1">
    <citation type="journal article" date="2011" name="Stand. Genomic Sci.">
        <title>Complete genome sequence of Syntrophobotulus glycolicus type strain (FlGlyR).</title>
        <authorList>
            <person name="Han C."/>
            <person name="Mwirichia R."/>
            <person name="Chertkov O."/>
            <person name="Held B."/>
            <person name="Lapidus A."/>
            <person name="Nolan M."/>
            <person name="Lucas S."/>
            <person name="Hammon N."/>
            <person name="Deshpande S."/>
            <person name="Cheng J.F."/>
            <person name="Tapia R."/>
            <person name="Goodwin L."/>
            <person name="Pitluck S."/>
            <person name="Huntemann M."/>
            <person name="Liolios K."/>
            <person name="Ivanova N."/>
            <person name="Pagani I."/>
            <person name="Mavromatis K."/>
            <person name="Ovchinikova G."/>
            <person name="Pati A."/>
            <person name="Chen A."/>
            <person name="Palaniappan K."/>
            <person name="Land M."/>
            <person name="Hauser L."/>
            <person name="Brambilla E.M."/>
            <person name="Rohde M."/>
            <person name="Spring S."/>
            <person name="Sikorski J."/>
            <person name="Goker M."/>
            <person name="Woyke T."/>
            <person name="Bristow J."/>
            <person name="Eisen J.A."/>
            <person name="Markowitz V."/>
            <person name="Hugenholtz P."/>
            <person name="Kyrpides N.C."/>
            <person name="Klenk H.P."/>
            <person name="Detter J.C."/>
        </authorList>
    </citation>
    <scope>NUCLEOTIDE SEQUENCE [LARGE SCALE GENOMIC DNA]</scope>
    <source>
        <strain evidence="3">DSM 8271 / FlGlyR</strain>
    </source>
</reference>
<dbReference type="OrthoDB" id="1798344at2"/>
<dbReference type="eggNOG" id="COG0823">
    <property type="taxonomic scope" value="Bacteria"/>
</dbReference>
<dbReference type="STRING" id="645991.Sgly_3195"/>
<dbReference type="EMBL" id="CP002547">
    <property type="protein sequence ID" value="ADY57461.1"/>
    <property type="molecule type" value="Genomic_DNA"/>
</dbReference>
<feature type="transmembrane region" description="Helical" evidence="1">
    <location>
        <begin position="33"/>
        <end position="50"/>
    </location>
</feature>
<keyword evidence="1" id="KW-0472">Membrane</keyword>
<dbReference type="HOGENOM" id="CLU_2259239_0_0_9"/>
<dbReference type="RefSeq" id="WP_013626186.1">
    <property type="nucleotide sequence ID" value="NC_015172.1"/>
</dbReference>
<proteinExistence type="predicted"/>
<dbReference type="KEGG" id="sgy:Sgly_3195"/>
<evidence type="ECO:0000313" key="3">
    <source>
        <dbReference type="Proteomes" id="UP000007488"/>
    </source>
</evidence>
<name>F0T1N7_SYNGF</name>
<sequence>MALLHGLEILLIGWPGIIGAIVFVSYGIYSKRIGLIVFGALLAIPMSWYLGSTPKFRYFMYGLPLLFIGSAIAVKLKNHILAWILVIPYVLIMGWLACSVITQGQ</sequence>
<feature type="transmembrane region" description="Helical" evidence="1">
    <location>
        <begin position="6"/>
        <end position="26"/>
    </location>
</feature>
<reference evidence="3" key="2">
    <citation type="submission" date="2011-02" db="EMBL/GenBank/DDBJ databases">
        <title>The complete genome of Syntrophobotulus glycolicus DSM 8271.</title>
        <authorList>
            <person name="Lucas S."/>
            <person name="Copeland A."/>
            <person name="Lapidus A."/>
            <person name="Bruce D."/>
            <person name="Goodwin L."/>
            <person name="Pitluck S."/>
            <person name="Kyrpides N."/>
            <person name="Mavromatis K."/>
            <person name="Pagani I."/>
            <person name="Ivanova N."/>
            <person name="Mikhailova N."/>
            <person name="Chertkov O."/>
            <person name="Held B."/>
            <person name="Detter J.C."/>
            <person name="Tapia R."/>
            <person name="Han C."/>
            <person name="Land M."/>
            <person name="Hauser L."/>
            <person name="Markowitz V."/>
            <person name="Cheng J.-F."/>
            <person name="Hugenholtz P."/>
            <person name="Woyke T."/>
            <person name="Wu D."/>
            <person name="Spring S."/>
            <person name="Schroeder M."/>
            <person name="Brambilla E."/>
            <person name="Klenk H.-P."/>
            <person name="Eisen J.A."/>
        </authorList>
    </citation>
    <scope>NUCLEOTIDE SEQUENCE [LARGE SCALE GENOMIC DNA]</scope>
    <source>
        <strain evidence="3">DSM 8271 / FlGlyR</strain>
    </source>
</reference>
<protein>
    <submittedName>
        <fullName evidence="2">Uncharacterized protein</fullName>
    </submittedName>
</protein>
<keyword evidence="1" id="KW-0812">Transmembrane</keyword>
<accession>F0T1N7</accession>
<evidence type="ECO:0000256" key="1">
    <source>
        <dbReference type="SAM" id="Phobius"/>
    </source>
</evidence>
<organism evidence="2 3">
    <name type="scientific">Syntrophobotulus glycolicus (strain DSM 8271 / FlGlyR)</name>
    <dbReference type="NCBI Taxonomy" id="645991"/>
    <lineage>
        <taxon>Bacteria</taxon>
        <taxon>Bacillati</taxon>
        <taxon>Bacillota</taxon>
        <taxon>Clostridia</taxon>
        <taxon>Eubacteriales</taxon>
        <taxon>Desulfitobacteriaceae</taxon>
        <taxon>Syntrophobotulus</taxon>
    </lineage>
</organism>
<feature type="transmembrane region" description="Helical" evidence="1">
    <location>
        <begin position="56"/>
        <end position="74"/>
    </location>
</feature>
<dbReference type="Proteomes" id="UP000007488">
    <property type="component" value="Chromosome"/>
</dbReference>
<keyword evidence="1" id="KW-1133">Transmembrane helix</keyword>
<gene>
    <name evidence="2" type="ordered locus">Sgly_3195</name>
</gene>
<evidence type="ECO:0000313" key="2">
    <source>
        <dbReference type="EMBL" id="ADY57461.1"/>
    </source>
</evidence>